<name>A0A7S6WRI3_9SPIR</name>
<dbReference type="Proteomes" id="UP000593915">
    <property type="component" value="Chromosome"/>
</dbReference>
<protein>
    <recommendedName>
        <fullName evidence="5">Lipoprotein</fullName>
    </recommendedName>
</protein>
<evidence type="ECO:0000256" key="1">
    <source>
        <dbReference type="SAM" id="MobiDB-lite"/>
    </source>
</evidence>
<evidence type="ECO:0000313" key="4">
    <source>
        <dbReference type="Proteomes" id="UP000593915"/>
    </source>
</evidence>
<dbReference type="PROSITE" id="PS51257">
    <property type="entry name" value="PROKAR_LIPOPROTEIN"/>
    <property type="match status" value="1"/>
</dbReference>
<dbReference type="InterPro" id="IPR011990">
    <property type="entry name" value="TPR-like_helical_dom_sf"/>
</dbReference>
<reference evidence="3 4" key="1">
    <citation type="submission" date="2020-09" db="EMBL/GenBank/DDBJ databases">
        <title>Characterization of Treponema spp. from bovine digital dermatitis in Korea.</title>
        <authorList>
            <person name="Espiritu H.M."/>
            <person name="Cho Y.I."/>
            <person name="Mamuad L."/>
        </authorList>
    </citation>
    <scope>NUCLEOTIDE SEQUENCE [LARGE SCALE GENOMIC DNA]</scope>
    <source>
        <strain evidence="3 4">KS1</strain>
    </source>
</reference>
<keyword evidence="2" id="KW-0732">Signal</keyword>
<dbReference type="EMBL" id="CP061839">
    <property type="protein sequence ID" value="QOW61902.1"/>
    <property type="molecule type" value="Genomic_DNA"/>
</dbReference>
<accession>A0A7S6WRI3</accession>
<dbReference type="Gene3D" id="1.25.40.10">
    <property type="entry name" value="Tetratricopeptide repeat domain"/>
    <property type="match status" value="1"/>
</dbReference>
<feature type="region of interest" description="Disordered" evidence="1">
    <location>
        <begin position="24"/>
        <end position="243"/>
    </location>
</feature>
<feature type="compositionally biased region" description="Polar residues" evidence="1">
    <location>
        <begin position="26"/>
        <end position="36"/>
    </location>
</feature>
<evidence type="ECO:0000313" key="3">
    <source>
        <dbReference type="EMBL" id="QOW61902.1"/>
    </source>
</evidence>
<sequence length="503" mass="56820">MKKMLLFVFAAVCLFYSCASVKKSGNDTASMENITESGIKPETSETGGTEKEKKDLSEKIEQKKPDDKALPEKNGVVNNVPPSSPITDRPDLELIIPSNDDEHINEESKILEKPKPASKPKEEQKKEKKKVEKTSPEADKKQLKPEPPLKPKKEAKPEKNSSEQVEKSSFPEKADSERLENTGHSFETEPPKEERRDERDMTAESASEDNSEDKKNTYNDDKSPQVFSEFPSTEPEETKESRVSRNVKMYTGQKLEITYPGEGWVYLGETTAQRGLKYGQRKIQDGASVFNFSAETAGSYILNFSYFDVFSDEFISDSVAVNVEPSKEKLSNTVRAPEYKGAVITRTENLKPKQKSEEKENMEKNEISSTVSSAPMKSEPEKEKMTTVSDSPQLTASEENGKGLSKTTASPQDLLERTKKFIAEGNAASALSTLDEFFKNYTERQDEGWFFRGQAYELNGKEKNIKEALKAYETLTEAFPESSFWNQADTRIRYIKKFYVNVD</sequence>
<feature type="compositionally biased region" description="Basic and acidic residues" evidence="1">
    <location>
        <begin position="348"/>
        <end position="366"/>
    </location>
</feature>
<organism evidence="3 4">
    <name type="scientific">Treponema pedis</name>
    <dbReference type="NCBI Taxonomy" id="409322"/>
    <lineage>
        <taxon>Bacteria</taxon>
        <taxon>Pseudomonadati</taxon>
        <taxon>Spirochaetota</taxon>
        <taxon>Spirochaetia</taxon>
        <taxon>Spirochaetales</taxon>
        <taxon>Treponemataceae</taxon>
        <taxon>Treponema</taxon>
    </lineage>
</organism>
<feature type="compositionally biased region" description="Basic and acidic residues" evidence="1">
    <location>
        <begin position="48"/>
        <end position="71"/>
    </location>
</feature>
<gene>
    <name evidence="3" type="ORF">IFE08_05980</name>
</gene>
<evidence type="ECO:0008006" key="5">
    <source>
        <dbReference type="Google" id="ProtNLM"/>
    </source>
</evidence>
<feature type="region of interest" description="Disordered" evidence="1">
    <location>
        <begin position="345"/>
        <end position="410"/>
    </location>
</feature>
<feature type="chain" id="PRO_5032965264" description="Lipoprotein" evidence="2">
    <location>
        <begin position="20"/>
        <end position="503"/>
    </location>
</feature>
<proteinExistence type="predicted"/>
<dbReference type="AlphaFoldDB" id="A0A7S6WRI3"/>
<dbReference type="RefSeq" id="WP_194077412.1">
    <property type="nucleotide sequence ID" value="NZ_CP061839.1"/>
</dbReference>
<feature type="compositionally biased region" description="Basic and acidic residues" evidence="1">
    <location>
        <begin position="100"/>
        <end position="202"/>
    </location>
</feature>
<feature type="compositionally biased region" description="Polar residues" evidence="1">
    <location>
        <begin position="386"/>
        <end position="398"/>
    </location>
</feature>
<evidence type="ECO:0000256" key="2">
    <source>
        <dbReference type="SAM" id="SignalP"/>
    </source>
</evidence>
<feature type="signal peptide" evidence="2">
    <location>
        <begin position="1"/>
        <end position="19"/>
    </location>
</feature>
<feature type="compositionally biased region" description="Basic and acidic residues" evidence="1">
    <location>
        <begin position="212"/>
        <end position="223"/>
    </location>
</feature>